<dbReference type="CDD" id="cd22150">
    <property type="entry name" value="F-box_CeFBXA-like"/>
    <property type="match status" value="1"/>
</dbReference>
<dbReference type="InterPro" id="IPR040161">
    <property type="entry name" value="FB224"/>
</dbReference>
<dbReference type="InterPro" id="IPR001810">
    <property type="entry name" value="F-box_dom"/>
</dbReference>
<dbReference type="SMART" id="SM00256">
    <property type="entry name" value="FBOX"/>
    <property type="match status" value="1"/>
</dbReference>
<dbReference type="SUPFAM" id="SSF81383">
    <property type="entry name" value="F-box domain"/>
    <property type="match status" value="1"/>
</dbReference>
<evidence type="ECO:0000256" key="1">
    <source>
        <dbReference type="SAM" id="MobiDB-lite"/>
    </source>
</evidence>
<feature type="compositionally biased region" description="Acidic residues" evidence="1">
    <location>
        <begin position="160"/>
        <end position="178"/>
    </location>
</feature>
<dbReference type="Pfam" id="PF00646">
    <property type="entry name" value="F-box"/>
    <property type="match status" value="1"/>
</dbReference>
<organism evidence="4">
    <name type="scientific">Caenorhabditis remanei</name>
    <name type="common">Caenorhabditis vulgaris</name>
    <dbReference type="NCBI Taxonomy" id="31234"/>
    <lineage>
        <taxon>Eukaryota</taxon>
        <taxon>Metazoa</taxon>
        <taxon>Ecdysozoa</taxon>
        <taxon>Nematoda</taxon>
        <taxon>Chromadorea</taxon>
        <taxon>Rhabditida</taxon>
        <taxon>Rhabditina</taxon>
        <taxon>Rhabditomorpha</taxon>
        <taxon>Rhabditoidea</taxon>
        <taxon>Rhabditidae</taxon>
        <taxon>Peloderinae</taxon>
        <taxon>Caenorhabditis</taxon>
    </lineage>
</organism>
<sequence length="394" mass="46114">MSCLKWYKSEETPPPPPSQRVLIIDMPDLVMRKILEEVDLVSIMKLRKVCRAFRNYIDDTKPDSKLFGITIYVRSDTIIVSYWYFLSKPLREKTPSKEVTVFYKNNKNGCDIRFGQGQLKHVNGRNAFDVFCEDMQTVLGNQKTTISQFYFYDHKNVTSNEDESNSEDESNNEDESNSEESRSLNIFQKSLELVFCRRRLGNKKTFVSQNTSSIAMYNQAFDFYLKILKSRKHPLQVRYLNISINGQDQLETLLERVDPRELKRLAINEERYDIHPTVKGELNLDILKNFGNLKHLLVLDFLITSSLESLSHILSIKGTFKKITATEILARKETHLKSWYCDYVIKYDEFTDKSRLSEMFGTPSHQTAWKFDIPNSEKNLGVFLWLSRSVMFTM</sequence>
<feature type="region of interest" description="Disordered" evidence="1">
    <location>
        <begin position="158"/>
        <end position="182"/>
    </location>
</feature>
<dbReference type="OrthoDB" id="5875341at2759"/>
<gene>
    <name evidence="3" type="ORF">CRE_23335</name>
</gene>
<dbReference type="PANTHER" id="PTHR23015">
    <property type="entry name" value="UNCHARACTERIZED C.ELEGANS PROTEIN"/>
    <property type="match status" value="1"/>
</dbReference>
<protein>
    <recommendedName>
        <fullName evidence="2">F-box domain-containing protein</fullName>
    </recommendedName>
</protein>
<dbReference type="AlphaFoldDB" id="E3MGX9"/>
<dbReference type="PANTHER" id="PTHR23015:SF4">
    <property type="entry name" value="DUF38 DOMAIN-CONTAINING PROTEIN-RELATED"/>
    <property type="match status" value="1"/>
</dbReference>
<feature type="domain" description="F-box" evidence="2">
    <location>
        <begin position="20"/>
        <end position="70"/>
    </location>
</feature>
<dbReference type="EMBL" id="DS268444">
    <property type="protein sequence ID" value="EFP01709.1"/>
    <property type="molecule type" value="Genomic_DNA"/>
</dbReference>
<evidence type="ECO:0000313" key="4">
    <source>
        <dbReference type="Proteomes" id="UP000008281"/>
    </source>
</evidence>
<dbReference type="InParanoid" id="E3MGX9"/>
<reference evidence="3" key="1">
    <citation type="submission" date="2007-07" db="EMBL/GenBank/DDBJ databases">
        <title>PCAP assembly of the Caenorhabditis remanei genome.</title>
        <authorList>
            <consortium name="The Caenorhabditis remanei Sequencing Consortium"/>
            <person name="Wilson R.K."/>
        </authorList>
    </citation>
    <scope>NUCLEOTIDE SEQUENCE [LARGE SCALE GENOMIC DNA]</scope>
    <source>
        <strain evidence="3">PB4641</strain>
    </source>
</reference>
<dbReference type="GO" id="GO:0045087">
    <property type="term" value="P:innate immune response"/>
    <property type="evidence" value="ECO:0007669"/>
    <property type="project" value="TreeGrafter"/>
</dbReference>
<keyword evidence="4" id="KW-1185">Reference proteome</keyword>
<dbReference type="HOGENOM" id="CLU_030831_0_1_1"/>
<accession>E3MGX9</accession>
<evidence type="ECO:0000313" key="3">
    <source>
        <dbReference type="EMBL" id="EFP01709.1"/>
    </source>
</evidence>
<dbReference type="PROSITE" id="PS50181">
    <property type="entry name" value="FBOX"/>
    <property type="match status" value="1"/>
</dbReference>
<proteinExistence type="predicted"/>
<dbReference type="Proteomes" id="UP000008281">
    <property type="component" value="Unassembled WGS sequence"/>
</dbReference>
<evidence type="ECO:0000259" key="2">
    <source>
        <dbReference type="PROSITE" id="PS50181"/>
    </source>
</evidence>
<dbReference type="InterPro" id="IPR036047">
    <property type="entry name" value="F-box-like_dom_sf"/>
</dbReference>
<name>E3MGX9_CAERE</name>